<dbReference type="InterPro" id="IPR003593">
    <property type="entry name" value="AAA+_ATPase"/>
</dbReference>
<comment type="subcellular location">
    <subcellularLocation>
        <location evidence="1">Cell membrane</location>
        <topology evidence="1">Multi-pass membrane protein</topology>
    </subcellularLocation>
</comment>
<sequence>MFKSLSFLWKFAWREDKLYIICLILNQIFSAVTPILLMIFPKVILEELMSKNRLDVLVFIILVFSLGIFISQMLSSFLTNTAFYRRCIVLEKFQVNLNEHLAKVDYENLENPEFLNLKQNAEKFLYANGQGFSFVLDRAVNIVGKIIIFMTIIWIIASLNIFVLIAFLCLSALNSFMQMKYKKTYASIEIEKNPKERELAYYNSVFSNVEYAKEIRINGDKGLFLQHLKNCLHNLRIFYKRQMNLLNQSKFSLYIVDFLQRAISYLYMIFMVSTGNISIANFMMYINAISTFTDSMNNVIDSINDIRQYSLYFESVEKYLNLPINIDTKAKEVEMPETIETIEFKNVSFRYKGSSKWALKNISCVFTGKEKISIVGENGAGKTTFIKLLCRLYDPSEGVILLNGVDIKRYNYRQYIEKISAVFQDFKLFSIQLDENIALKQQVDDEKAKHILSNLGIWDIILKLPYKLKNKVHKDFDLQGFEPSGGVGQKLAIARALYKNTPLIILDEPTAALDPRAEYEIYQSFEALTENRMAFYISHRLSSSRFCDQILVFKDGKIVEQGNHNQLMELKNYYFELYEMQSKYYVEK</sequence>
<dbReference type="PANTHER" id="PTHR24221">
    <property type="entry name" value="ATP-BINDING CASSETTE SUB-FAMILY B"/>
    <property type="match status" value="1"/>
</dbReference>
<dbReference type="GO" id="GO:0034040">
    <property type="term" value="F:ATPase-coupled lipid transmembrane transporter activity"/>
    <property type="evidence" value="ECO:0007669"/>
    <property type="project" value="TreeGrafter"/>
</dbReference>
<feature type="transmembrane region" description="Helical" evidence="7">
    <location>
        <begin position="18"/>
        <end position="44"/>
    </location>
</feature>
<evidence type="ECO:0000256" key="2">
    <source>
        <dbReference type="ARBA" id="ARBA00022692"/>
    </source>
</evidence>
<dbReference type="Pfam" id="PF00005">
    <property type="entry name" value="ABC_tran"/>
    <property type="match status" value="1"/>
</dbReference>
<evidence type="ECO:0000256" key="7">
    <source>
        <dbReference type="SAM" id="Phobius"/>
    </source>
</evidence>
<dbReference type="SUPFAM" id="SSF52540">
    <property type="entry name" value="P-loop containing nucleoside triphosphate hydrolases"/>
    <property type="match status" value="1"/>
</dbReference>
<evidence type="ECO:0000313" key="10">
    <source>
        <dbReference type="EMBL" id="CDE23695.1"/>
    </source>
</evidence>
<dbReference type="GO" id="GO:0140359">
    <property type="term" value="F:ABC-type transporter activity"/>
    <property type="evidence" value="ECO:0007669"/>
    <property type="project" value="InterPro"/>
</dbReference>
<dbReference type="PANTHER" id="PTHR24221:SF654">
    <property type="entry name" value="ATP-BINDING CASSETTE SUB-FAMILY B MEMBER 6"/>
    <property type="match status" value="1"/>
</dbReference>
<dbReference type="Proteomes" id="UP000018093">
    <property type="component" value="Unassembled WGS sequence"/>
</dbReference>
<feature type="transmembrane region" description="Helical" evidence="7">
    <location>
        <begin position="146"/>
        <end position="173"/>
    </location>
</feature>
<dbReference type="Gene3D" id="3.40.50.300">
    <property type="entry name" value="P-loop containing nucleotide triphosphate hydrolases"/>
    <property type="match status" value="1"/>
</dbReference>
<dbReference type="SUPFAM" id="SSF90123">
    <property type="entry name" value="ABC transporter transmembrane region"/>
    <property type="match status" value="1"/>
</dbReference>
<dbReference type="PROSITE" id="PS50929">
    <property type="entry name" value="ABC_TM1F"/>
    <property type="match status" value="1"/>
</dbReference>
<dbReference type="InterPro" id="IPR003439">
    <property type="entry name" value="ABC_transporter-like_ATP-bd"/>
</dbReference>
<name>R7G972_9FIRM</name>
<reference evidence="10" key="1">
    <citation type="submission" date="2012-11" db="EMBL/GenBank/DDBJ databases">
        <title>Dependencies among metagenomic species, viruses, plasmids and units of genetic variation.</title>
        <authorList>
            <person name="Nielsen H.B."/>
            <person name="Almeida M."/>
            <person name="Juncker A.S."/>
            <person name="Rasmussen S."/>
            <person name="Li J."/>
            <person name="Sunagawa S."/>
            <person name="Plichta D."/>
            <person name="Gautier L."/>
            <person name="Le Chatelier E."/>
            <person name="Peletier E."/>
            <person name="Bonde I."/>
            <person name="Nielsen T."/>
            <person name="Manichanh C."/>
            <person name="Arumugam M."/>
            <person name="Batto J."/>
            <person name="Santos M.B.Q.D."/>
            <person name="Blom N."/>
            <person name="Borruel N."/>
            <person name="Burgdorf K.S."/>
            <person name="Boumezbeur F."/>
            <person name="Casellas F."/>
            <person name="Dore J."/>
            <person name="Guarner F."/>
            <person name="Hansen T."/>
            <person name="Hildebrand F."/>
            <person name="Kaas R.S."/>
            <person name="Kennedy S."/>
            <person name="Kristiansen K."/>
            <person name="Kultima J.R."/>
            <person name="Leonard P."/>
            <person name="Levenez F."/>
            <person name="Lund O."/>
            <person name="Moumen B."/>
            <person name="Le Paslier D."/>
            <person name="Pons N."/>
            <person name="Pedersen O."/>
            <person name="Prifti E."/>
            <person name="Qin J."/>
            <person name="Raes J."/>
            <person name="Tap J."/>
            <person name="Tims S."/>
            <person name="Ussery D.W."/>
            <person name="Yamada T."/>
            <person name="MetaHit consortium"/>
            <person name="Renault P."/>
            <person name="Sicheritz-Ponten T."/>
            <person name="Bork P."/>
            <person name="Wang J."/>
            <person name="Brunak S."/>
            <person name="Ehrlich S.D."/>
        </authorList>
    </citation>
    <scope>NUCLEOTIDE SEQUENCE [LARGE SCALE GENOMIC DNA]</scope>
</reference>
<evidence type="ECO:0000256" key="6">
    <source>
        <dbReference type="ARBA" id="ARBA00023136"/>
    </source>
</evidence>
<evidence type="ECO:0000256" key="1">
    <source>
        <dbReference type="ARBA" id="ARBA00004651"/>
    </source>
</evidence>
<dbReference type="InterPro" id="IPR027417">
    <property type="entry name" value="P-loop_NTPase"/>
</dbReference>
<keyword evidence="3" id="KW-0547">Nucleotide-binding</keyword>
<keyword evidence="6 7" id="KW-0472">Membrane</keyword>
<dbReference type="RefSeq" id="WP_022419880.1">
    <property type="nucleotide sequence ID" value="NZ_FR898533.1"/>
</dbReference>
<dbReference type="AlphaFoldDB" id="R7G972"/>
<proteinExistence type="predicted"/>
<evidence type="ECO:0000259" key="9">
    <source>
        <dbReference type="PROSITE" id="PS50929"/>
    </source>
</evidence>
<feature type="domain" description="ABC transmembrane type-1" evidence="9">
    <location>
        <begin position="18"/>
        <end position="308"/>
    </location>
</feature>
<feature type="transmembrane region" description="Helical" evidence="7">
    <location>
        <begin position="56"/>
        <end position="74"/>
    </location>
</feature>
<dbReference type="InterPro" id="IPR011527">
    <property type="entry name" value="ABC1_TM_dom"/>
</dbReference>
<keyword evidence="5 7" id="KW-1133">Transmembrane helix</keyword>
<evidence type="ECO:0008006" key="12">
    <source>
        <dbReference type="Google" id="ProtNLM"/>
    </source>
</evidence>
<dbReference type="InterPro" id="IPR036640">
    <property type="entry name" value="ABC1_TM_sf"/>
</dbReference>
<evidence type="ECO:0000256" key="3">
    <source>
        <dbReference type="ARBA" id="ARBA00022741"/>
    </source>
</evidence>
<keyword evidence="4" id="KW-0067">ATP-binding</keyword>
<organism evidence="10 11">
    <name type="scientific">Amedibacillus dolichus CAG:375</name>
    <dbReference type="NCBI Taxonomy" id="1263076"/>
    <lineage>
        <taxon>Bacteria</taxon>
        <taxon>Bacillati</taxon>
        <taxon>Bacillota</taxon>
        <taxon>Erysipelotrichia</taxon>
        <taxon>Erysipelotrichales</taxon>
        <taxon>Erysipelotrichaceae</taxon>
        <taxon>Amedibacillus</taxon>
    </lineage>
</organism>
<evidence type="ECO:0000259" key="8">
    <source>
        <dbReference type="PROSITE" id="PS50893"/>
    </source>
</evidence>
<dbReference type="GO" id="GO:0005886">
    <property type="term" value="C:plasma membrane"/>
    <property type="evidence" value="ECO:0007669"/>
    <property type="project" value="UniProtKB-SubCell"/>
</dbReference>
<dbReference type="InterPro" id="IPR039421">
    <property type="entry name" value="Type_1_exporter"/>
</dbReference>
<evidence type="ECO:0000256" key="5">
    <source>
        <dbReference type="ARBA" id="ARBA00022989"/>
    </source>
</evidence>
<dbReference type="GO" id="GO:0016887">
    <property type="term" value="F:ATP hydrolysis activity"/>
    <property type="evidence" value="ECO:0007669"/>
    <property type="project" value="InterPro"/>
</dbReference>
<evidence type="ECO:0000313" key="11">
    <source>
        <dbReference type="Proteomes" id="UP000018093"/>
    </source>
</evidence>
<dbReference type="PROSITE" id="PS50893">
    <property type="entry name" value="ABC_TRANSPORTER_2"/>
    <property type="match status" value="1"/>
</dbReference>
<dbReference type="SMART" id="SM00382">
    <property type="entry name" value="AAA"/>
    <property type="match status" value="1"/>
</dbReference>
<feature type="domain" description="ABC transporter" evidence="8">
    <location>
        <begin position="342"/>
        <end position="580"/>
    </location>
</feature>
<evidence type="ECO:0000256" key="4">
    <source>
        <dbReference type="ARBA" id="ARBA00022840"/>
    </source>
</evidence>
<comment type="caution">
    <text evidence="10">The sequence shown here is derived from an EMBL/GenBank/DDBJ whole genome shotgun (WGS) entry which is preliminary data.</text>
</comment>
<keyword evidence="2 7" id="KW-0812">Transmembrane</keyword>
<protein>
    <recommendedName>
        <fullName evidence="12">ABC transporter ATP-binding protein</fullName>
    </recommendedName>
</protein>
<dbReference type="Gene3D" id="1.20.1560.10">
    <property type="entry name" value="ABC transporter type 1, transmembrane domain"/>
    <property type="match status" value="1"/>
</dbReference>
<gene>
    <name evidence="10" type="ORF">BN631_00331</name>
</gene>
<accession>R7G972</accession>
<dbReference type="GO" id="GO:0005524">
    <property type="term" value="F:ATP binding"/>
    <property type="evidence" value="ECO:0007669"/>
    <property type="project" value="UniProtKB-KW"/>
</dbReference>
<dbReference type="EMBL" id="CBIN010000291">
    <property type="protein sequence ID" value="CDE23695.1"/>
    <property type="molecule type" value="Genomic_DNA"/>
</dbReference>